<dbReference type="Proteomes" id="UP001203297">
    <property type="component" value="Unassembled WGS sequence"/>
</dbReference>
<name>A0AAD4LXA5_9AGAM</name>
<sequence length="91" mass="10275">MTTEDVDPDESPETLQCTTHLFCPEYRGLLKNDRLNTGLALHIADSADWPPAIIFDAVYASVVLHHFGTDDFKDALSKFTKDTFYPKVRLS</sequence>
<gene>
    <name evidence="1" type="ORF">B0F90DRAFT_1760624</name>
</gene>
<dbReference type="EMBL" id="WTXG01000088">
    <property type="protein sequence ID" value="KAI0293851.1"/>
    <property type="molecule type" value="Genomic_DNA"/>
</dbReference>
<evidence type="ECO:0000313" key="2">
    <source>
        <dbReference type="Proteomes" id="UP001203297"/>
    </source>
</evidence>
<accession>A0AAD4LXA5</accession>
<protein>
    <submittedName>
        <fullName evidence="1">Uncharacterized protein</fullName>
    </submittedName>
</protein>
<dbReference type="AlphaFoldDB" id="A0AAD4LXA5"/>
<dbReference type="InterPro" id="IPR029063">
    <property type="entry name" value="SAM-dependent_MTases_sf"/>
</dbReference>
<keyword evidence="2" id="KW-1185">Reference proteome</keyword>
<proteinExistence type="predicted"/>
<dbReference type="SUPFAM" id="SSF53335">
    <property type="entry name" value="S-adenosyl-L-methionine-dependent methyltransferases"/>
    <property type="match status" value="1"/>
</dbReference>
<reference evidence="1" key="1">
    <citation type="journal article" date="2022" name="New Phytol.">
        <title>Evolutionary transition to the ectomycorrhizal habit in the genomes of a hyperdiverse lineage of mushroom-forming fungi.</title>
        <authorList>
            <person name="Looney B."/>
            <person name="Miyauchi S."/>
            <person name="Morin E."/>
            <person name="Drula E."/>
            <person name="Courty P.E."/>
            <person name="Kohler A."/>
            <person name="Kuo A."/>
            <person name="LaButti K."/>
            <person name="Pangilinan J."/>
            <person name="Lipzen A."/>
            <person name="Riley R."/>
            <person name="Andreopoulos W."/>
            <person name="He G."/>
            <person name="Johnson J."/>
            <person name="Nolan M."/>
            <person name="Tritt A."/>
            <person name="Barry K.W."/>
            <person name="Grigoriev I.V."/>
            <person name="Nagy L.G."/>
            <person name="Hibbett D."/>
            <person name="Henrissat B."/>
            <person name="Matheny P.B."/>
            <person name="Labbe J."/>
            <person name="Martin F.M."/>
        </authorList>
    </citation>
    <scope>NUCLEOTIDE SEQUENCE</scope>
    <source>
        <strain evidence="1">BPL690</strain>
    </source>
</reference>
<evidence type="ECO:0000313" key="1">
    <source>
        <dbReference type="EMBL" id="KAI0293851.1"/>
    </source>
</evidence>
<organism evidence="1 2">
    <name type="scientific">Multifurca ochricompacta</name>
    <dbReference type="NCBI Taxonomy" id="376703"/>
    <lineage>
        <taxon>Eukaryota</taxon>
        <taxon>Fungi</taxon>
        <taxon>Dikarya</taxon>
        <taxon>Basidiomycota</taxon>
        <taxon>Agaricomycotina</taxon>
        <taxon>Agaricomycetes</taxon>
        <taxon>Russulales</taxon>
        <taxon>Russulaceae</taxon>
        <taxon>Multifurca</taxon>
    </lineage>
</organism>
<comment type="caution">
    <text evidence="1">The sequence shown here is derived from an EMBL/GenBank/DDBJ whole genome shotgun (WGS) entry which is preliminary data.</text>
</comment>